<organism evidence="1 2">
    <name type="scientific">Crotalaria pallida</name>
    <name type="common">Smooth rattlebox</name>
    <name type="synonym">Crotalaria striata</name>
    <dbReference type="NCBI Taxonomy" id="3830"/>
    <lineage>
        <taxon>Eukaryota</taxon>
        <taxon>Viridiplantae</taxon>
        <taxon>Streptophyta</taxon>
        <taxon>Embryophyta</taxon>
        <taxon>Tracheophyta</taxon>
        <taxon>Spermatophyta</taxon>
        <taxon>Magnoliopsida</taxon>
        <taxon>eudicotyledons</taxon>
        <taxon>Gunneridae</taxon>
        <taxon>Pentapetalae</taxon>
        <taxon>rosids</taxon>
        <taxon>fabids</taxon>
        <taxon>Fabales</taxon>
        <taxon>Fabaceae</taxon>
        <taxon>Papilionoideae</taxon>
        <taxon>50 kb inversion clade</taxon>
        <taxon>genistoids sensu lato</taxon>
        <taxon>core genistoids</taxon>
        <taxon>Crotalarieae</taxon>
        <taxon>Crotalaria</taxon>
    </lineage>
</organism>
<evidence type="ECO:0000313" key="1">
    <source>
        <dbReference type="EMBL" id="KAK7289791.1"/>
    </source>
</evidence>
<proteinExistence type="predicted"/>
<comment type="caution">
    <text evidence="1">The sequence shown here is derived from an EMBL/GenBank/DDBJ whole genome shotgun (WGS) entry which is preliminary data.</text>
</comment>
<sequence length="70" mass="7766">MWFIYLGVTALPNKSRTLSVANGAPKCWARVVPHNDTLIPLSRIAAIPTREDPQWLLFMASPPLSPPPPF</sequence>
<reference evidence="1 2" key="1">
    <citation type="submission" date="2024-01" db="EMBL/GenBank/DDBJ databases">
        <title>The genomes of 5 underutilized Papilionoideae crops provide insights into root nodulation and disease resistanc.</title>
        <authorList>
            <person name="Yuan L."/>
        </authorList>
    </citation>
    <scope>NUCLEOTIDE SEQUENCE [LARGE SCALE GENOMIC DNA]</scope>
    <source>
        <strain evidence="1">ZHUSHIDOU_FW_LH</strain>
        <tissue evidence="1">Leaf</tissue>
    </source>
</reference>
<evidence type="ECO:0000313" key="2">
    <source>
        <dbReference type="Proteomes" id="UP001372338"/>
    </source>
</evidence>
<name>A0AAN9P9G4_CROPI</name>
<keyword evidence="2" id="KW-1185">Reference proteome</keyword>
<accession>A0AAN9P9G4</accession>
<gene>
    <name evidence="1" type="ORF">RIF29_03735</name>
</gene>
<dbReference type="AlphaFoldDB" id="A0AAN9P9G4"/>
<dbReference type="EMBL" id="JAYWIO010000001">
    <property type="protein sequence ID" value="KAK7289791.1"/>
    <property type="molecule type" value="Genomic_DNA"/>
</dbReference>
<dbReference type="Proteomes" id="UP001372338">
    <property type="component" value="Unassembled WGS sequence"/>
</dbReference>
<protein>
    <submittedName>
        <fullName evidence="1">Uncharacterized protein</fullName>
    </submittedName>
</protein>